<dbReference type="Proteomes" id="UP000187209">
    <property type="component" value="Unassembled WGS sequence"/>
</dbReference>
<dbReference type="InterPro" id="IPR013780">
    <property type="entry name" value="Glyco_hydro_b"/>
</dbReference>
<name>A0A1R2AUQ0_9CILI</name>
<dbReference type="AlphaFoldDB" id="A0A1R2AUQ0"/>
<feature type="chain" id="PRO_5013181476" description="Maltase" evidence="5">
    <location>
        <begin position="21"/>
        <end position="838"/>
    </location>
</feature>
<proteinExistence type="inferred from homology"/>
<dbReference type="Gene3D" id="2.60.40.1180">
    <property type="entry name" value="Golgi alpha-mannosidase II"/>
    <property type="match status" value="2"/>
</dbReference>
<accession>A0A1R2AUQ0</accession>
<dbReference type="PROSITE" id="PS50008">
    <property type="entry name" value="PIPLC_Y_DOMAIN"/>
    <property type="match status" value="1"/>
</dbReference>
<evidence type="ECO:0000313" key="8">
    <source>
        <dbReference type="Proteomes" id="UP000187209"/>
    </source>
</evidence>
<dbReference type="InterPro" id="IPR001711">
    <property type="entry name" value="PLipase_C_Pinositol-sp_Y"/>
</dbReference>
<evidence type="ECO:0000313" key="7">
    <source>
        <dbReference type="EMBL" id="OMJ68130.1"/>
    </source>
</evidence>
<dbReference type="InterPro" id="IPR048395">
    <property type="entry name" value="Glyco_hydro_31_C"/>
</dbReference>
<dbReference type="Pfam" id="PF13802">
    <property type="entry name" value="Gal_mutarotas_2"/>
    <property type="match status" value="1"/>
</dbReference>
<evidence type="ECO:0000256" key="5">
    <source>
        <dbReference type="SAM" id="SignalP"/>
    </source>
</evidence>
<evidence type="ECO:0000259" key="6">
    <source>
        <dbReference type="PROSITE" id="PS50008"/>
    </source>
</evidence>
<dbReference type="CDD" id="cd06602">
    <property type="entry name" value="GH31_MGAM_SI_GAA"/>
    <property type="match status" value="1"/>
</dbReference>
<evidence type="ECO:0000256" key="2">
    <source>
        <dbReference type="ARBA" id="ARBA00023180"/>
    </source>
</evidence>
<dbReference type="GO" id="GO:0035556">
    <property type="term" value="P:intracellular signal transduction"/>
    <property type="evidence" value="ECO:0007669"/>
    <property type="project" value="InterPro"/>
</dbReference>
<feature type="signal peptide" evidence="5">
    <location>
        <begin position="1"/>
        <end position="20"/>
    </location>
</feature>
<evidence type="ECO:0000256" key="3">
    <source>
        <dbReference type="ARBA" id="ARBA00041343"/>
    </source>
</evidence>
<sequence length="838" mass="95676">MWFLLPYISLCLSLETYYSASNIIYSPSSISAILTFQGQSQPSTIHTLNLTILAESYTHARVRITDLNSTRWEVPDIILNPSSLILFSEANYSITLFENPFGLSIFRKSNNQLIFHIDPNVTFQYQNQDLIMTSLLDYPFYVYGFGERVSHFPLNPGIYTLFARGQPGPYDNGKPPGKNMYSSQPVYIAIDSLGNSHGGFLLNSNAMDVTIHNYSITYRPIGGIIDYFAFVGPKPEDVAKQYQKLVGLPVLIPYWTLGYHQSRWGYHNLSDLQNVVTNFNKYQIPLDVMWTDIDYMTNFEDFTLDPERYNYKNFSIFIENLHSANRKFVPICDAAIPIYDYPPYNLALEQNLFIGSPHHYGALIGKVWPGLAVFIDWFNPNATGYWHNMMISLRKLVDFDGFWIDMNDPSNFCEGECGYPASQFVKDLPYIPGYLSLNLLTIDLAATHIGGLIEFDVHNLYGFKMALASSKYFTDILKTRPFILSRSSFPGQGRFASKWLGDNFSLYDWMAYSIPGIFNFQIFGIPLIGADICGFSFDTTEDLCCRWYQLGTMYPFTRNHNSNNTIPQEPWAFGLLLLTVSNQAIRNKYSLMNYYYTHMFYLSIEGGTFFKPTFFEYPTDIRLQYDHAEKNFMVGPALLVHPALIRDLTVVEAYFPADIWYNWYTGKRITTPFNRTLTLDAPLNGTINIHIRGGQIVTKNDASTTANTVYDLRYGNITLVIAIDGEGLAKGSMILDDGVSLGTIENGNYTEIYYKYSEDGKVAYLDFFIKNSGYRKAQGEWPFVSTLVLYGCISPIRSVFNNQNQVDYSLAYNSRLQVATAKLLSIQPDSPYKLQINF</sequence>
<dbReference type="Pfam" id="PF01055">
    <property type="entry name" value="Glyco_hydro_31_2nd"/>
    <property type="match status" value="1"/>
</dbReference>
<organism evidence="7 8">
    <name type="scientific">Stentor coeruleus</name>
    <dbReference type="NCBI Taxonomy" id="5963"/>
    <lineage>
        <taxon>Eukaryota</taxon>
        <taxon>Sar</taxon>
        <taxon>Alveolata</taxon>
        <taxon>Ciliophora</taxon>
        <taxon>Postciliodesmatophora</taxon>
        <taxon>Heterotrichea</taxon>
        <taxon>Heterotrichida</taxon>
        <taxon>Stentoridae</taxon>
        <taxon>Stentor</taxon>
    </lineage>
</organism>
<keyword evidence="8" id="KW-1185">Reference proteome</keyword>
<dbReference type="Gene3D" id="2.60.40.1760">
    <property type="entry name" value="glycosyl hydrolase (family 31)"/>
    <property type="match status" value="1"/>
</dbReference>
<evidence type="ECO:0000256" key="1">
    <source>
        <dbReference type="ARBA" id="ARBA00007806"/>
    </source>
</evidence>
<dbReference type="PANTHER" id="PTHR22762">
    <property type="entry name" value="ALPHA-GLUCOSIDASE"/>
    <property type="match status" value="1"/>
</dbReference>
<dbReference type="Pfam" id="PF21365">
    <property type="entry name" value="Glyco_hydro_31_3rd"/>
    <property type="match status" value="1"/>
</dbReference>
<dbReference type="InterPro" id="IPR000322">
    <property type="entry name" value="Glyco_hydro_31_TIM"/>
</dbReference>
<dbReference type="SUPFAM" id="SSF74650">
    <property type="entry name" value="Galactose mutarotase-like"/>
    <property type="match status" value="1"/>
</dbReference>
<gene>
    <name evidence="7" type="ORF">SteCoe_34504</name>
</gene>
<dbReference type="GO" id="GO:0005975">
    <property type="term" value="P:carbohydrate metabolic process"/>
    <property type="evidence" value="ECO:0007669"/>
    <property type="project" value="InterPro"/>
</dbReference>
<dbReference type="GO" id="GO:0030246">
    <property type="term" value="F:carbohydrate binding"/>
    <property type="evidence" value="ECO:0007669"/>
    <property type="project" value="InterPro"/>
</dbReference>
<comment type="caution">
    <text evidence="7">The sequence shown here is derived from an EMBL/GenBank/DDBJ whole genome shotgun (WGS) entry which is preliminary data.</text>
</comment>
<dbReference type="InterPro" id="IPR011013">
    <property type="entry name" value="Gal_mutarotase_sf_dom"/>
</dbReference>
<comment type="similarity">
    <text evidence="1 4">Belongs to the glycosyl hydrolase 31 family.</text>
</comment>
<dbReference type="PANTHER" id="PTHR22762:SF133">
    <property type="entry name" value="P-TYPE DOMAIN-CONTAINING PROTEIN"/>
    <property type="match status" value="1"/>
</dbReference>
<dbReference type="GO" id="GO:0006629">
    <property type="term" value="P:lipid metabolic process"/>
    <property type="evidence" value="ECO:0007669"/>
    <property type="project" value="InterPro"/>
</dbReference>
<dbReference type="SUPFAM" id="SSF51445">
    <property type="entry name" value="(Trans)glycosidases"/>
    <property type="match status" value="1"/>
</dbReference>
<evidence type="ECO:0000256" key="4">
    <source>
        <dbReference type="RuleBase" id="RU361185"/>
    </source>
</evidence>
<keyword evidence="2" id="KW-0325">Glycoprotein</keyword>
<dbReference type="GO" id="GO:0004553">
    <property type="term" value="F:hydrolase activity, hydrolyzing O-glycosyl compounds"/>
    <property type="evidence" value="ECO:0007669"/>
    <property type="project" value="InterPro"/>
</dbReference>
<dbReference type="SUPFAM" id="SSF51011">
    <property type="entry name" value="Glycosyl hydrolase domain"/>
    <property type="match status" value="1"/>
</dbReference>
<dbReference type="InterPro" id="IPR017853">
    <property type="entry name" value="GH"/>
</dbReference>
<feature type="domain" description="PI-PLC Y-box" evidence="6">
    <location>
        <begin position="549"/>
        <end position="615"/>
    </location>
</feature>
<dbReference type="InterPro" id="IPR025887">
    <property type="entry name" value="Glyco_hydro_31_N_dom"/>
</dbReference>
<keyword evidence="5" id="KW-0732">Signal</keyword>
<reference evidence="7 8" key="1">
    <citation type="submission" date="2016-11" db="EMBL/GenBank/DDBJ databases">
        <title>The macronuclear genome of Stentor coeruleus: a giant cell with tiny introns.</title>
        <authorList>
            <person name="Slabodnick M."/>
            <person name="Ruby J.G."/>
            <person name="Reiff S.B."/>
            <person name="Swart E.C."/>
            <person name="Gosai S."/>
            <person name="Prabakaran S."/>
            <person name="Witkowska E."/>
            <person name="Larue G.E."/>
            <person name="Fisher S."/>
            <person name="Freeman R.M."/>
            <person name="Gunawardena J."/>
            <person name="Chu W."/>
            <person name="Stover N.A."/>
            <person name="Gregory B.D."/>
            <person name="Nowacki M."/>
            <person name="Derisi J."/>
            <person name="Roy S.W."/>
            <person name="Marshall W.F."/>
            <person name="Sood P."/>
        </authorList>
    </citation>
    <scope>NUCLEOTIDE SEQUENCE [LARGE SCALE GENOMIC DNA]</scope>
    <source>
        <strain evidence="7">WM001</strain>
    </source>
</reference>
<protein>
    <recommendedName>
        <fullName evidence="3">Maltase</fullName>
    </recommendedName>
</protein>
<keyword evidence="4" id="KW-0326">Glycosidase</keyword>
<dbReference type="OrthoDB" id="282771at2759"/>
<keyword evidence="4" id="KW-0378">Hydrolase</keyword>
<dbReference type="Gene3D" id="3.20.20.80">
    <property type="entry name" value="Glycosidases"/>
    <property type="match status" value="1"/>
</dbReference>
<dbReference type="EMBL" id="MPUH01001380">
    <property type="protein sequence ID" value="OMJ68130.1"/>
    <property type="molecule type" value="Genomic_DNA"/>
</dbReference>
<dbReference type="CDD" id="cd14752">
    <property type="entry name" value="GH31_N"/>
    <property type="match status" value="1"/>
</dbReference>
<dbReference type="GO" id="GO:0004435">
    <property type="term" value="F:phosphatidylinositol-4,5-bisphosphate phospholipase C activity"/>
    <property type="evidence" value="ECO:0007669"/>
    <property type="project" value="InterPro"/>
</dbReference>